<organism evidence="2 3">
    <name type="scientific">Methylobacterium organophilum</name>
    <dbReference type="NCBI Taxonomy" id="410"/>
    <lineage>
        <taxon>Bacteria</taxon>
        <taxon>Pseudomonadati</taxon>
        <taxon>Pseudomonadota</taxon>
        <taxon>Alphaproteobacteria</taxon>
        <taxon>Hyphomicrobiales</taxon>
        <taxon>Methylobacteriaceae</taxon>
        <taxon>Methylobacterium</taxon>
    </lineage>
</organism>
<reference evidence="2" key="2">
    <citation type="submission" date="2021-08" db="EMBL/GenBank/DDBJ databases">
        <authorList>
            <person name="Tani A."/>
            <person name="Ola A."/>
            <person name="Ogura Y."/>
            <person name="Katsura K."/>
            <person name="Hayashi T."/>
        </authorList>
    </citation>
    <scope>NUCLEOTIDE SEQUENCE</scope>
    <source>
        <strain evidence="2">NBRC 15689</strain>
    </source>
</reference>
<protein>
    <recommendedName>
        <fullName evidence="4">Iron transporter</fullName>
    </recommendedName>
</protein>
<evidence type="ECO:0000313" key="3">
    <source>
        <dbReference type="Proteomes" id="UP001055156"/>
    </source>
</evidence>
<feature type="transmembrane region" description="Helical" evidence="1">
    <location>
        <begin position="73"/>
        <end position="93"/>
    </location>
</feature>
<sequence>MSRSLTLADRAAVAGRIALAALGGYGLAALLTALLSLTLPLDRAEAVTASTLASFAVMALAVLYVFSARSLKAATIGLGLPLLGLGAALWLALSTGVGQAG</sequence>
<keyword evidence="3" id="KW-1185">Reference proteome</keyword>
<feature type="transmembrane region" description="Helical" evidence="1">
    <location>
        <begin position="47"/>
        <end position="66"/>
    </location>
</feature>
<proteinExistence type="predicted"/>
<name>A0ABQ4TC45_METOR</name>
<feature type="transmembrane region" description="Helical" evidence="1">
    <location>
        <begin position="12"/>
        <end position="35"/>
    </location>
</feature>
<keyword evidence="1" id="KW-1133">Transmembrane helix</keyword>
<keyword evidence="1" id="KW-0812">Transmembrane</keyword>
<reference evidence="2" key="1">
    <citation type="journal article" date="2021" name="Front. Microbiol.">
        <title>Comprehensive Comparative Genomics and Phenotyping of Methylobacterium Species.</title>
        <authorList>
            <person name="Alessa O."/>
            <person name="Ogura Y."/>
            <person name="Fujitani Y."/>
            <person name="Takami H."/>
            <person name="Hayashi T."/>
            <person name="Sahin N."/>
            <person name="Tani A."/>
        </authorList>
    </citation>
    <scope>NUCLEOTIDE SEQUENCE</scope>
    <source>
        <strain evidence="2">NBRC 15689</strain>
    </source>
</reference>
<evidence type="ECO:0008006" key="4">
    <source>
        <dbReference type="Google" id="ProtNLM"/>
    </source>
</evidence>
<gene>
    <name evidence="2" type="ORF">LKMONMHP_4126</name>
</gene>
<keyword evidence="1" id="KW-0472">Membrane</keyword>
<dbReference type="EMBL" id="BPQV01000014">
    <property type="protein sequence ID" value="GJE29247.1"/>
    <property type="molecule type" value="Genomic_DNA"/>
</dbReference>
<evidence type="ECO:0000256" key="1">
    <source>
        <dbReference type="SAM" id="Phobius"/>
    </source>
</evidence>
<comment type="caution">
    <text evidence="2">The sequence shown here is derived from an EMBL/GenBank/DDBJ whole genome shotgun (WGS) entry which is preliminary data.</text>
</comment>
<accession>A0ABQ4TC45</accession>
<evidence type="ECO:0000313" key="2">
    <source>
        <dbReference type="EMBL" id="GJE29247.1"/>
    </source>
</evidence>
<dbReference type="Proteomes" id="UP001055156">
    <property type="component" value="Unassembled WGS sequence"/>
</dbReference>
<dbReference type="RefSeq" id="WP_238313546.1">
    <property type="nucleotide sequence ID" value="NZ_BPQV01000014.1"/>
</dbReference>